<organism evidence="8 9">
    <name type="scientific">Elstera cyanobacteriorum</name>
    <dbReference type="NCBI Taxonomy" id="2022747"/>
    <lineage>
        <taxon>Bacteria</taxon>
        <taxon>Pseudomonadati</taxon>
        <taxon>Pseudomonadota</taxon>
        <taxon>Alphaproteobacteria</taxon>
        <taxon>Rhodospirillales</taxon>
        <taxon>Rhodospirillaceae</taxon>
        <taxon>Elstera</taxon>
    </lineage>
</organism>
<dbReference type="GO" id="GO:0006950">
    <property type="term" value="P:response to stress"/>
    <property type="evidence" value="ECO:0007669"/>
    <property type="project" value="UniProtKB-ARBA"/>
</dbReference>
<dbReference type="PANTHER" id="PTHR45663">
    <property type="entry name" value="GEO12009P1"/>
    <property type="match status" value="1"/>
</dbReference>
<dbReference type="AlphaFoldDB" id="A0A255XUD9"/>
<dbReference type="InterPro" id="IPR017937">
    <property type="entry name" value="Thioredoxin_CS"/>
</dbReference>
<dbReference type="SUPFAM" id="SSF52833">
    <property type="entry name" value="Thioredoxin-like"/>
    <property type="match status" value="1"/>
</dbReference>
<accession>A0A255XUD9</accession>
<dbReference type="InterPro" id="IPR036249">
    <property type="entry name" value="Thioredoxin-like_sf"/>
</dbReference>
<keyword evidence="2" id="KW-0813">Transport</keyword>
<evidence type="ECO:0000313" key="8">
    <source>
        <dbReference type="EMBL" id="OYQ20588.1"/>
    </source>
</evidence>
<dbReference type="Pfam" id="PF14561">
    <property type="entry name" value="TPR_20"/>
    <property type="match status" value="1"/>
</dbReference>
<dbReference type="Pfam" id="PF00085">
    <property type="entry name" value="Thioredoxin"/>
    <property type="match status" value="1"/>
</dbReference>
<name>A0A255XUD9_9PROT</name>
<dbReference type="NCBIfam" id="TIGR01068">
    <property type="entry name" value="thioredoxin"/>
    <property type="match status" value="1"/>
</dbReference>
<dbReference type="InterPro" id="IPR005746">
    <property type="entry name" value="Thioredoxin"/>
</dbReference>
<evidence type="ECO:0000256" key="6">
    <source>
        <dbReference type="NCBIfam" id="TIGR01068"/>
    </source>
</evidence>
<dbReference type="CDD" id="cd02956">
    <property type="entry name" value="ybbN"/>
    <property type="match status" value="1"/>
</dbReference>
<dbReference type="EMBL" id="NOXS01000027">
    <property type="protein sequence ID" value="OYQ20588.1"/>
    <property type="molecule type" value="Genomic_DNA"/>
</dbReference>
<dbReference type="PRINTS" id="PR00421">
    <property type="entry name" value="THIOREDOXIN"/>
</dbReference>
<reference evidence="8 9" key="1">
    <citation type="submission" date="2017-07" db="EMBL/GenBank/DDBJ databases">
        <title>Elstera cyanobacteriorum sp. nov., a novel bacterium isolated from cyanobacterial aggregates in a eutrophic lake.</title>
        <authorList>
            <person name="Cai H."/>
        </authorList>
    </citation>
    <scope>NUCLEOTIDE SEQUENCE [LARGE SCALE GENOMIC DNA]</scope>
    <source>
        <strain evidence="8 9">TH019</strain>
    </source>
</reference>
<keyword evidence="5" id="KW-0676">Redox-active center</keyword>
<evidence type="ECO:0000313" key="9">
    <source>
        <dbReference type="Proteomes" id="UP000216361"/>
    </source>
</evidence>
<dbReference type="GO" id="GO:0045454">
    <property type="term" value="P:cell redox homeostasis"/>
    <property type="evidence" value="ECO:0007669"/>
    <property type="project" value="TreeGrafter"/>
</dbReference>
<keyword evidence="4" id="KW-1015">Disulfide bond</keyword>
<dbReference type="SUPFAM" id="SSF48452">
    <property type="entry name" value="TPR-like"/>
    <property type="match status" value="1"/>
</dbReference>
<evidence type="ECO:0000256" key="5">
    <source>
        <dbReference type="ARBA" id="ARBA00023284"/>
    </source>
</evidence>
<feature type="domain" description="Thioredoxin" evidence="7">
    <location>
        <begin position="6"/>
        <end position="123"/>
    </location>
</feature>
<dbReference type="InterPro" id="IPR013766">
    <property type="entry name" value="Thioredoxin_domain"/>
</dbReference>
<dbReference type="Proteomes" id="UP000216361">
    <property type="component" value="Unassembled WGS sequence"/>
</dbReference>
<evidence type="ECO:0000259" key="7">
    <source>
        <dbReference type="PROSITE" id="PS51352"/>
    </source>
</evidence>
<dbReference type="Gene3D" id="3.40.30.10">
    <property type="entry name" value="Glutaredoxin"/>
    <property type="match status" value="1"/>
</dbReference>
<dbReference type="OrthoDB" id="9790390at2"/>
<dbReference type="Pfam" id="PF14559">
    <property type="entry name" value="TPR_19"/>
    <property type="match status" value="1"/>
</dbReference>
<dbReference type="PROSITE" id="PS00194">
    <property type="entry name" value="THIOREDOXIN_1"/>
    <property type="match status" value="1"/>
</dbReference>
<comment type="similarity">
    <text evidence="1">Belongs to the thioredoxin family.</text>
</comment>
<gene>
    <name evidence="8" type="primary">trxA</name>
    <name evidence="8" type="ORF">CHR90_04225</name>
</gene>
<dbReference type="Gene3D" id="1.25.40.10">
    <property type="entry name" value="Tetratricopeptide repeat domain"/>
    <property type="match status" value="2"/>
</dbReference>
<proteinExistence type="inferred from homology"/>
<dbReference type="PANTHER" id="PTHR45663:SF11">
    <property type="entry name" value="GEO12009P1"/>
    <property type="match status" value="1"/>
</dbReference>
<evidence type="ECO:0000256" key="2">
    <source>
        <dbReference type="ARBA" id="ARBA00022448"/>
    </source>
</evidence>
<dbReference type="GO" id="GO:0005829">
    <property type="term" value="C:cytosol"/>
    <property type="evidence" value="ECO:0007669"/>
    <property type="project" value="TreeGrafter"/>
</dbReference>
<evidence type="ECO:0000256" key="3">
    <source>
        <dbReference type="ARBA" id="ARBA00022982"/>
    </source>
</evidence>
<evidence type="ECO:0000256" key="4">
    <source>
        <dbReference type="ARBA" id="ARBA00023157"/>
    </source>
</evidence>
<protein>
    <recommendedName>
        <fullName evidence="6">Thioredoxin</fullName>
    </recommendedName>
</protein>
<evidence type="ECO:0000256" key="1">
    <source>
        <dbReference type="ARBA" id="ARBA00008987"/>
    </source>
</evidence>
<dbReference type="FunFam" id="3.40.30.10:FF:000001">
    <property type="entry name" value="Thioredoxin"/>
    <property type="match status" value="1"/>
</dbReference>
<dbReference type="InterPro" id="IPR011990">
    <property type="entry name" value="TPR-like_helical_dom_sf"/>
</dbReference>
<sequence length="306" mass="32867">MQSLFGSPTAPAPAAAVKDVTTATFVQDVMEASREAVIVVDFWAPWCGPCKTLGPILEKAVAATKGAVRMVKINVDENQQLAAQMRIQSIPTVYAFFDGRPVDAFQGALPESQVKEWVKKLAALAAENDPAAQIAEAIAQAKEALAAGDPMTAQAIYGQILQVDPENIEAIAGMGRIAVQAGQLDVAKQVLAQVPKDKANHAETLALKSAIDLAEQTAELGGRADLEGRVAANPDDHEARYDLALLLYAEGDKQGAVDHLLESIKRDRTWNEEAARKQLLKLLEAFGFTDPVSVSTRRRLSSLLFK</sequence>
<comment type="caution">
    <text evidence="8">The sequence shown here is derived from an EMBL/GenBank/DDBJ whole genome shotgun (WGS) entry which is preliminary data.</text>
</comment>
<dbReference type="PROSITE" id="PS51352">
    <property type="entry name" value="THIOREDOXIN_2"/>
    <property type="match status" value="1"/>
</dbReference>
<keyword evidence="9" id="KW-1185">Reference proteome</keyword>
<keyword evidence="3" id="KW-0249">Electron transport</keyword>
<dbReference type="GO" id="GO:0015035">
    <property type="term" value="F:protein-disulfide reductase activity"/>
    <property type="evidence" value="ECO:0007669"/>
    <property type="project" value="UniProtKB-UniRule"/>
</dbReference>
<dbReference type="RefSeq" id="WP_094407739.1">
    <property type="nucleotide sequence ID" value="NZ_BMJZ01000009.1"/>
</dbReference>